<dbReference type="EMBL" id="NHYE01004282">
    <property type="protein sequence ID" value="PPQ85535.1"/>
    <property type="molecule type" value="Genomic_DNA"/>
</dbReference>
<feature type="compositionally biased region" description="Basic and acidic residues" evidence="1">
    <location>
        <begin position="461"/>
        <end position="470"/>
    </location>
</feature>
<feature type="region of interest" description="Disordered" evidence="1">
    <location>
        <begin position="461"/>
        <end position="527"/>
    </location>
</feature>
<accession>A0A409X447</accession>
<name>A0A409X447_9AGAR</name>
<dbReference type="AlphaFoldDB" id="A0A409X447"/>
<protein>
    <submittedName>
        <fullName evidence="2">Uncharacterized protein</fullName>
    </submittedName>
</protein>
<sequence>MAVPELFTDGEGRVPAFQNREINGQTWVTLGGDLDRLPSYVSGRPVPQDDSMAPESDKTFRGRLRTIKEVHLPDWYEPLFHWRAFWPTDPLGSGELRRLFLDDSSVPADPSYPPNTITPRTDVKDCYKDLYGQINRVVEDAGWRIIPCAPKTLWSFKNPWDLDKPFESMVDMQKAAAEVKLQLLEGIAWMRWLHAVLPQIYKHSAFVTVKDDFLKTCLLDLPSRGVVINLTKDWREISVGFWLSAKVPVYYPWRLEERVQARFAKLSPILLSTHSSEEHVALDEIDNKGNWEEIANQSVEHDEFFQLKDPGFESIYETFEMGPSTEFFVIDFEGWGRRALLATLEISDYRNALHFRIDSDGFDNSVTFWRWRPRDRALALRLHSHMDNLHNGNPLRVIRELWKDFLAPRAGQVYDLESGFLLDTPPLPETRRLSGGAHSFLVPGNPSTFGWRIDPRDYTHWTRESSRQSTDEDPMDILSEEDRPPTLLRRLNVSDRVSLATPPPEERSVVPPNAPLRRGTASGSSRRGFGSRIAAVWDCSVSPARISDSRALTAFRQISSPVQRLLKDGVRPLTYPSGILHLTDQSDWNFTLLDCGVLILPDERAEARLRYFGNCVWDYRHVSNLLRLAIERRLQFSIGVPGNRLDWFIPRDLTSGARTKFAALYNNSTIEMPLKYESPTKFIAAYRAHVTEILSRPHARAFIGLGGAASWLAQYWGGKELIIDFMQGPSVQTSLFRRGDNDLAHPDSVGLYWDSVSAQEVDILFGHIPHADSNHERWLYPPVAVLEKDCDHYTGEWNETMEKMFAYLTKNILANPPKIEPKSRGKWKEWLLTYNRGKWALNRPKPTDDEFEDILQKLEHIGLPRSWDHLPLSNLYLPEQPE</sequence>
<organism evidence="2 3">
    <name type="scientific">Gymnopilus dilepis</name>
    <dbReference type="NCBI Taxonomy" id="231916"/>
    <lineage>
        <taxon>Eukaryota</taxon>
        <taxon>Fungi</taxon>
        <taxon>Dikarya</taxon>
        <taxon>Basidiomycota</taxon>
        <taxon>Agaricomycotina</taxon>
        <taxon>Agaricomycetes</taxon>
        <taxon>Agaricomycetidae</taxon>
        <taxon>Agaricales</taxon>
        <taxon>Agaricineae</taxon>
        <taxon>Hymenogastraceae</taxon>
        <taxon>Gymnopilus</taxon>
    </lineage>
</organism>
<dbReference type="OrthoDB" id="2963589at2759"/>
<evidence type="ECO:0000313" key="3">
    <source>
        <dbReference type="Proteomes" id="UP000284706"/>
    </source>
</evidence>
<reference evidence="2 3" key="1">
    <citation type="journal article" date="2018" name="Evol. Lett.">
        <title>Horizontal gene cluster transfer increased hallucinogenic mushroom diversity.</title>
        <authorList>
            <person name="Reynolds H.T."/>
            <person name="Vijayakumar V."/>
            <person name="Gluck-Thaler E."/>
            <person name="Korotkin H.B."/>
            <person name="Matheny P.B."/>
            <person name="Slot J.C."/>
        </authorList>
    </citation>
    <scope>NUCLEOTIDE SEQUENCE [LARGE SCALE GENOMIC DNA]</scope>
    <source>
        <strain evidence="2 3">SRW20</strain>
    </source>
</reference>
<evidence type="ECO:0000256" key="1">
    <source>
        <dbReference type="SAM" id="MobiDB-lite"/>
    </source>
</evidence>
<dbReference type="STRING" id="231916.A0A409X447"/>
<proteinExistence type="predicted"/>
<gene>
    <name evidence="2" type="ORF">CVT26_012985</name>
</gene>
<dbReference type="InParanoid" id="A0A409X447"/>
<comment type="caution">
    <text evidence="2">The sequence shown here is derived from an EMBL/GenBank/DDBJ whole genome shotgun (WGS) entry which is preliminary data.</text>
</comment>
<evidence type="ECO:0000313" key="2">
    <source>
        <dbReference type="EMBL" id="PPQ85535.1"/>
    </source>
</evidence>
<dbReference type="Proteomes" id="UP000284706">
    <property type="component" value="Unassembled WGS sequence"/>
</dbReference>
<keyword evidence="3" id="KW-1185">Reference proteome</keyword>
<feature type="compositionally biased region" description="Low complexity" evidence="1">
    <location>
        <begin position="517"/>
        <end position="527"/>
    </location>
</feature>